<dbReference type="GeneID" id="14891548"/>
<dbReference type="GO" id="GO:0008234">
    <property type="term" value="F:cysteine-type peptidase activity"/>
    <property type="evidence" value="ECO:0007669"/>
    <property type="project" value="UniProtKB-KW"/>
</dbReference>
<dbReference type="PANTHER" id="PTHR46915:SF2">
    <property type="entry name" value="UBIQUITIN-LIKE PROTEASE 4"/>
    <property type="match status" value="1"/>
</dbReference>
<evidence type="ECO:0000256" key="1">
    <source>
        <dbReference type="ARBA" id="ARBA00005234"/>
    </source>
</evidence>
<reference evidence="7 8" key="1">
    <citation type="submission" date="2012-10" db="EMBL/GenBank/DDBJ databases">
        <authorList>
            <person name="Zafar N."/>
            <person name="Inman J."/>
            <person name="Hall N."/>
            <person name="Lorenzi H."/>
            <person name="Caler E."/>
        </authorList>
    </citation>
    <scope>NUCLEOTIDE SEQUENCE [LARGE SCALE GENOMIC DNA]</scope>
    <source>
        <strain evidence="7 8">IP1</strain>
    </source>
</reference>
<dbReference type="KEGG" id="eiv:EIN_074100"/>
<dbReference type="GO" id="GO:0006508">
    <property type="term" value="P:proteolysis"/>
    <property type="evidence" value="ECO:0007669"/>
    <property type="project" value="UniProtKB-KW"/>
</dbReference>
<gene>
    <name evidence="7" type="ORF">EIN_074100</name>
</gene>
<keyword evidence="8" id="KW-1185">Reference proteome</keyword>
<dbReference type="Proteomes" id="UP000014680">
    <property type="component" value="Unassembled WGS sequence"/>
</dbReference>
<keyword evidence="2" id="KW-0645">Protease</keyword>
<dbReference type="VEuPathDB" id="AmoebaDB:EIN_074100"/>
<accession>A0A0A1UBP5</accession>
<dbReference type="RefSeq" id="XP_004259348.1">
    <property type="nucleotide sequence ID" value="XM_004259300.1"/>
</dbReference>
<feature type="compositionally biased region" description="Polar residues" evidence="5">
    <location>
        <begin position="1"/>
        <end position="14"/>
    </location>
</feature>
<evidence type="ECO:0000313" key="7">
    <source>
        <dbReference type="EMBL" id="ELP92577.1"/>
    </source>
</evidence>
<evidence type="ECO:0000259" key="6">
    <source>
        <dbReference type="PROSITE" id="PS50600"/>
    </source>
</evidence>
<dbReference type="Pfam" id="PF02902">
    <property type="entry name" value="Peptidase_C48"/>
    <property type="match status" value="1"/>
</dbReference>
<dbReference type="PANTHER" id="PTHR46915">
    <property type="entry name" value="UBIQUITIN-LIKE PROTEASE 4-RELATED"/>
    <property type="match status" value="1"/>
</dbReference>
<keyword evidence="4" id="KW-0788">Thiol protease</keyword>
<evidence type="ECO:0000256" key="2">
    <source>
        <dbReference type="ARBA" id="ARBA00022670"/>
    </source>
</evidence>
<keyword evidence="3" id="KW-0378">Hydrolase</keyword>
<evidence type="ECO:0000256" key="3">
    <source>
        <dbReference type="ARBA" id="ARBA00022801"/>
    </source>
</evidence>
<feature type="region of interest" description="Disordered" evidence="5">
    <location>
        <begin position="116"/>
        <end position="146"/>
    </location>
</feature>
<feature type="domain" description="Ubiquitin-like protease family profile" evidence="6">
    <location>
        <begin position="243"/>
        <end position="460"/>
    </location>
</feature>
<sequence>MSSLEGGTYNLNNIPPSPSKKTKKQSVTFDEQIKQINSIHLKEITSEPPTVVDIKPQFFTFTSPQKKTPKKQKESKELKKNNTFSDEDKVDSLDQKSSLKMAVEMDDDNLLRPVLKPSVLPKRTTPKKEGKSTYSRRNPPVKTGKSELRFNPLEFKHFGPKKEKFEKTKKVTEGNANNVVDIDKPTQIVLEEQTKCEPVGSTDLYKTEVDGSKEYLVLEDDDGLKRKTTSKTYYCYEEKNNQITLEQHDLDILKNNDMINDTIIDFYSKWIENEEVPTEYKGKCLFMSVLFLTKLQGYFSDLEKALQKEAKENNEHFDDQKLFNEFFLKYKKIRHWLGDADIFKYKFIFLPLHTSSHFSLIVLCFNGVEGFESLVMTEDPQKVDVMKEAPCCLIIDSLGRKFIPDRLKIIIQLFVTAEFKVCKKEIKNISEDMKEYSINCIQQTNFVDCGCYVLYFIRKMACSPSRRLYDLKPIFVQKEAENERQRICEIVEKLEKKDM</sequence>
<evidence type="ECO:0000256" key="4">
    <source>
        <dbReference type="ARBA" id="ARBA00022807"/>
    </source>
</evidence>
<dbReference type="AlphaFoldDB" id="A0A0A1UBP5"/>
<name>A0A0A1UBP5_ENTIV</name>
<dbReference type="PROSITE" id="PS50600">
    <property type="entry name" value="ULP_PROTEASE"/>
    <property type="match status" value="1"/>
</dbReference>
<dbReference type="OrthoDB" id="28222at2759"/>
<dbReference type="InterPro" id="IPR003653">
    <property type="entry name" value="Peptidase_C48_C"/>
</dbReference>
<proteinExistence type="inferred from homology"/>
<comment type="similarity">
    <text evidence="1">Belongs to the peptidase C48 family.</text>
</comment>
<dbReference type="Gene3D" id="3.30.310.130">
    <property type="entry name" value="Ubiquitin-related"/>
    <property type="match status" value="1"/>
</dbReference>
<dbReference type="SUPFAM" id="SSF54001">
    <property type="entry name" value="Cysteine proteinases"/>
    <property type="match status" value="1"/>
</dbReference>
<feature type="compositionally biased region" description="Basic and acidic residues" evidence="5">
    <location>
        <begin position="71"/>
        <end position="94"/>
    </location>
</feature>
<dbReference type="GO" id="GO:0016926">
    <property type="term" value="P:protein desumoylation"/>
    <property type="evidence" value="ECO:0007669"/>
    <property type="project" value="UniProtKB-ARBA"/>
</dbReference>
<protein>
    <recommendedName>
        <fullName evidence="6">Ubiquitin-like protease family profile domain-containing protein</fullName>
    </recommendedName>
</protein>
<organism evidence="7 8">
    <name type="scientific">Entamoeba invadens IP1</name>
    <dbReference type="NCBI Taxonomy" id="370355"/>
    <lineage>
        <taxon>Eukaryota</taxon>
        <taxon>Amoebozoa</taxon>
        <taxon>Evosea</taxon>
        <taxon>Archamoebae</taxon>
        <taxon>Mastigamoebida</taxon>
        <taxon>Entamoebidae</taxon>
        <taxon>Entamoeba</taxon>
    </lineage>
</organism>
<dbReference type="Gene3D" id="1.10.418.20">
    <property type="match status" value="1"/>
</dbReference>
<feature type="region of interest" description="Disordered" evidence="5">
    <location>
        <begin position="1"/>
        <end position="28"/>
    </location>
</feature>
<dbReference type="EMBL" id="KB206336">
    <property type="protein sequence ID" value="ELP92577.1"/>
    <property type="molecule type" value="Genomic_DNA"/>
</dbReference>
<dbReference type="InterPro" id="IPR038765">
    <property type="entry name" value="Papain-like_cys_pep_sf"/>
</dbReference>
<evidence type="ECO:0000313" key="8">
    <source>
        <dbReference type="Proteomes" id="UP000014680"/>
    </source>
</evidence>
<evidence type="ECO:0000256" key="5">
    <source>
        <dbReference type="SAM" id="MobiDB-lite"/>
    </source>
</evidence>
<feature type="region of interest" description="Disordered" evidence="5">
    <location>
        <begin position="59"/>
        <end position="95"/>
    </location>
</feature>